<organism evidence="2 3">
    <name type="scientific">Aneurinibacillus aneurinilyticus</name>
    <name type="common">Bacillus aneurinolyticus</name>
    <dbReference type="NCBI Taxonomy" id="1391"/>
    <lineage>
        <taxon>Bacteria</taxon>
        <taxon>Bacillati</taxon>
        <taxon>Bacillota</taxon>
        <taxon>Bacilli</taxon>
        <taxon>Bacillales</taxon>
        <taxon>Paenibacillaceae</taxon>
        <taxon>Aneurinibacillus group</taxon>
        <taxon>Aneurinibacillus</taxon>
    </lineage>
</organism>
<name>A0A848D5Z3_ANEAE</name>
<dbReference type="Proteomes" id="UP000561326">
    <property type="component" value="Unassembled WGS sequence"/>
</dbReference>
<accession>A0A848D5Z3</accession>
<gene>
    <name evidence="2" type="ORF">HF838_23470</name>
</gene>
<evidence type="ECO:0000313" key="2">
    <source>
        <dbReference type="EMBL" id="NMF01161.1"/>
    </source>
</evidence>
<proteinExistence type="predicted"/>
<dbReference type="AlphaFoldDB" id="A0A848D5Z3"/>
<reference evidence="2 3" key="1">
    <citation type="submission" date="2020-04" db="EMBL/GenBank/DDBJ databases">
        <authorList>
            <person name="Hitch T.C.A."/>
            <person name="Wylensek D."/>
            <person name="Clavel T."/>
        </authorList>
    </citation>
    <scope>NUCLEOTIDE SEQUENCE [LARGE SCALE GENOMIC DNA]</scope>
    <source>
        <strain evidence="2 3">WB01_D5_05</strain>
    </source>
</reference>
<sequence length="131" mass="14942">MRSYKFAKLIIDKSRVLIIQYDPEWIVTTPCPKRASVRLPHRSVEDHFLPQPGGTAKHPGRREEGDSCRPLSPGQGNRSGRETKGLVCVPLWWPFPLWTINTLGIHRWIEKSDAYGVRPLCFSTAKLHKGN</sequence>
<dbReference type="EMBL" id="JABAGO010000069">
    <property type="protein sequence ID" value="NMF01161.1"/>
    <property type="molecule type" value="Genomic_DNA"/>
</dbReference>
<evidence type="ECO:0000256" key="1">
    <source>
        <dbReference type="SAM" id="MobiDB-lite"/>
    </source>
</evidence>
<evidence type="ECO:0000313" key="3">
    <source>
        <dbReference type="Proteomes" id="UP000561326"/>
    </source>
</evidence>
<comment type="caution">
    <text evidence="2">The sequence shown here is derived from an EMBL/GenBank/DDBJ whole genome shotgun (WGS) entry which is preliminary data.</text>
</comment>
<protein>
    <submittedName>
        <fullName evidence="2">Uncharacterized protein</fullName>
    </submittedName>
</protein>
<feature type="region of interest" description="Disordered" evidence="1">
    <location>
        <begin position="45"/>
        <end position="81"/>
    </location>
</feature>